<evidence type="ECO:0008006" key="4">
    <source>
        <dbReference type="Google" id="ProtNLM"/>
    </source>
</evidence>
<reference evidence="3" key="1">
    <citation type="submission" date="2016-11" db="EMBL/GenBank/DDBJ databases">
        <authorList>
            <person name="Varghese N."/>
            <person name="Submissions S."/>
        </authorList>
    </citation>
    <scope>NUCLEOTIDE SEQUENCE [LARGE SCALE GENOMIC DNA]</scope>
    <source>
        <strain evidence="3">DSM 25330</strain>
    </source>
</reference>
<sequence length="219" mass="24091">MNKFNTIKSWNTHFKTFLFAGLLCISVFGFAQNKAVQSFSANGISEIIMNGDQIFNIYVITEVTETITLKSLSDGEYGNEFQVVSEVKGKQLIVSLKRTVLHETPDDKRNAHKVVAATLEIKMPDNLNLLIKSDIGSVNASGNFNELKINLTQGGCNINALARLATIKTIDGHIFVKTKDAVISTDSHHGLVDFPSDMLGFNLWKLSTVGGNITVKKQE</sequence>
<dbReference type="OrthoDB" id="1144071at2"/>
<gene>
    <name evidence="2" type="ORF">SAMN05444148_0784</name>
</gene>
<evidence type="ECO:0000313" key="3">
    <source>
        <dbReference type="Proteomes" id="UP000184522"/>
    </source>
</evidence>
<proteinExistence type="predicted"/>
<accession>A0A1M5M254</accession>
<dbReference type="AlphaFoldDB" id="A0A1M5M254"/>
<keyword evidence="1" id="KW-0732">Signal</keyword>
<evidence type="ECO:0000256" key="1">
    <source>
        <dbReference type="SAM" id="SignalP"/>
    </source>
</evidence>
<dbReference type="EMBL" id="FQWS01000001">
    <property type="protein sequence ID" value="SHG71392.1"/>
    <property type="molecule type" value="Genomic_DNA"/>
</dbReference>
<dbReference type="RefSeq" id="WP_143185562.1">
    <property type="nucleotide sequence ID" value="NZ_FQWS01000001.1"/>
</dbReference>
<feature type="signal peptide" evidence="1">
    <location>
        <begin position="1"/>
        <end position="31"/>
    </location>
</feature>
<organism evidence="2 3">
    <name type="scientific">Winogradskyella jejuensis</name>
    <dbReference type="NCBI Taxonomy" id="1089305"/>
    <lineage>
        <taxon>Bacteria</taxon>
        <taxon>Pseudomonadati</taxon>
        <taxon>Bacteroidota</taxon>
        <taxon>Flavobacteriia</taxon>
        <taxon>Flavobacteriales</taxon>
        <taxon>Flavobacteriaceae</taxon>
        <taxon>Winogradskyella</taxon>
    </lineage>
</organism>
<feature type="chain" id="PRO_5012838689" description="Adhesin domain-containing protein" evidence="1">
    <location>
        <begin position="32"/>
        <end position="219"/>
    </location>
</feature>
<keyword evidence="3" id="KW-1185">Reference proteome</keyword>
<dbReference type="STRING" id="1089305.SAMN05444148_0784"/>
<name>A0A1M5M254_9FLAO</name>
<evidence type="ECO:0000313" key="2">
    <source>
        <dbReference type="EMBL" id="SHG71392.1"/>
    </source>
</evidence>
<dbReference type="Proteomes" id="UP000184522">
    <property type="component" value="Unassembled WGS sequence"/>
</dbReference>
<protein>
    <recommendedName>
        <fullName evidence="4">Adhesin domain-containing protein</fullName>
    </recommendedName>
</protein>